<evidence type="ECO:0000259" key="3">
    <source>
        <dbReference type="PROSITE" id="PS50966"/>
    </source>
</evidence>
<feature type="region of interest" description="Disordered" evidence="2">
    <location>
        <begin position="815"/>
        <end position="836"/>
    </location>
</feature>
<proteinExistence type="predicted"/>
<dbReference type="Pfam" id="PF03101">
    <property type="entry name" value="FAR1"/>
    <property type="match status" value="1"/>
</dbReference>
<dbReference type="PANTHER" id="PTHR47718">
    <property type="entry name" value="OS01G0519700 PROTEIN"/>
    <property type="match status" value="1"/>
</dbReference>
<feature type="domain" description="SWIM-type" evidence="3">
    <location>
        <begin position="595"/>
        <end position="631"/>
    </location>
</feature>
<reference evidence="5" key="1">
    <citation type="submission" date="2024-06" db="EMBL/GenBank/DDBJ databases">
        <authorList>
            <person name="Ryan C."/>
        </authorList>
    </citation>
    <scope>NUCLEOTIDE SEQUENCE [LARGE SCALE GENOMIC DNA]</scope>
</reference>
<evidence type="ECO:0000313" key="5">
    <source>
        <dbReference type="Proteomes" id="UP001497457"/>
    </source>
</evidence>
<name>A0ABC9EGF4_9POAL</name>
<organism evidence="4 5">
    <name type="scientific">Urochloa decumbens</name>
    <dbReference type="NCBI Taxonomy" id="240449"/>
    <lineage>
        <taxon>Eukaryota</taxon>
        <taxon>Viridiplantae</taxon>
        <taxon>Streptophyta</taxon>
        <taxon>Embryophyta</taxon>
        <taxon>Tracheophyta</taxon>
        <taxon>Spermatophyta</taxon>
        <taxon>Magnoliopsida</taxon>
        <taxon>Liliopsida</taxon>
        <taxon>Poales</taxon>
        <taxon>Poaceae</taxon>
        <taxon>PACMAD clade</taxon>
        <taxon>Panicoideae</taxon>
        <taxon>Panicodae</taxon>
        <taxon>Paniceae</taxon>
        <taxon>Melinidinae</taxon>
        <taxon>Urochloa</taxon>
    </lineage>
</organism>
<dbReference type="AlphaFoldDB" id="A0ABC9EGF4"/>
<evidence type="ECO:0000256" key="2">
    <source>
        <dbReference type="SAM" id="MobiDB-lite"/>
    </source>
</evidence>
<dbReference type="GO" id="GO:0008270">
    <property type="term" value="F:zinc ion binding"/>
    <property type="evidence" value="ECO:0007669"/>
    <property type="project" value="UniProtKB-KW"/>
</dbReference>
<keyword evidence="1" id="KW-0479">Metal-binding</keyword>
<evidence type="ECO:0000313" key="4">
    <source>
        <dbReference type="EMBL" id="CAL5056783.1"/>
    </source>
</evidence>
<sequence>MCERREQEQIDQLARVEAMLQQDSAEQDGVCGEVRHAVGRRGFDLNMPNCNVDEIHTFQDDGGQCLEEGNLNKEADCNAAVMLNSAFAGDPTDSNMQTGCNTLIGGRLGTEDTVSGDEPVTDDILTAEPPTEEELLMDKMFDETNYATLDEIENATEPEIGMCFRSRDEAYNFFRVYARKMGFAIRKHSTFTSRVTLEVDKQVFVCNRQGKGVLNDDPGRKKKSNVVVRTGCKVLVRVKQVSNQWKITCADLEHNHPLAPSLWLVRFMKCHKNMSPCEKSFIKILQSSRVPPRQVMSIFRMLRGHLRAVGFDAKDVTNSKCQESIKRRNRDINELIELFRERQQKIPGFYYSLQTDKDDTVRSVFWPDAVGRANYKVFGDYVSFDTTFSTNVYDMPFAPIVGVDNHGNTILFGCALLKDQTAPTYEWLFESFLIANGRKMPTTIITDQEQAIGNAIESKFETAVRRFCYWHILELMKKKQYPYFKARKGLYSGMKRAIKDSFTPAEFERRCREENALSKLDRCRYTSDVKDPNLFSHIALERHASSIYTNAIFRKMQVEFKRSTAYGVTEIIRERVFEVRKRSEYKDPEFRKDIYTVEVNESKDVFVCSCRKLDRDGIHCCHVLKIAERMDLLEFPDSFVRRRWTKAIDNEVSLAAGQTLVIGGSKATDAIQYCIMMADISNFCSSIAGDKRFVELFMTEFAELKKRVADKIKGDDTSQNQNNSVAQEVREGGVVQYKDPPRVIKSKASAKRKLPIGEKIANQMKAKEAKLTKAKTPAVKKCTKCKSTTHDRKSCPELGKAVQLPQAVHKQSMKVKNVGANDGPTVAPTMSQGKNK</sequence>
<dbReference type="InterPro" id="IPR004330">
    <property type="entry name" value="FAR1_DNA_bnd_dom"/>
</dbReference>
<dbReference type="Proteomes" id="UP001497457">
    <property type="component" value="Chromosome 4rd"/>
</dbReference>
<dbReference type="Pfam" id="PF10551">
    <property type="entry name" value="MULE"/>
    <property type="match status" value="1"/>
</dbReference>
<evidence type="ECO:0000256" key="1">
    <source>
        <dbReference type="PROSITE-ProRule" id="PRU00325"/>
    </source>
</evidence>
<reference evidence="4 5" key="2">
    <citation type="submission" date="2024-10" db="EMBL/GenBank/DDBJ databases">
        <authorList>
            <person name="Ryan C."/>
        </authorList>
    </citation>
    <scope>NUCLEOTIDE SEQUENCE [LARGE SCALE GENOMIC DNA]</scope>
</reference>
<keyword evidence="5" id="KW-1185">Reference proteome</keyword>
<dbReference type="PROSITE" id="PS50966">
    <property type="entry name" value="ZF_SWIM"/>
    <property type="match status" value="1"/>
</dbReference>
<dbReference type="InterPro" id="IPR007527">
    <property type="entry name" value="Znf_SWIM"/>
</dbReference>
<dbReference type="InterPro" id="IPR018289">
    <property type="entry name" value="MULE_transposase_dom"/>
</dbReference>
<gene>
    <name evidence="4" type="ORF">URODEC1_LOCUS95257</name>
</gene>
<protein>
    <recommendedName>
        <fullName evidence="3">SWIM-type domain-containing protein</fullName>
    </recommendedName>
</protein>
<keyword evidence="1" id="KW-0862">Zinc</keyword>
<accession>A0ABC9EGF4</accession>
<dbReference type="EMBL" id="OZ075114">
    <property type="protein sequence ID" value="CAL5056783.1"/>
    <property type="molecule type" value="Genomic_DNA"/>
</dbReference>
<keyword evidence="1" id="KW-0863">Zinc-finger</keyword>